<dbReference type="STRING" id="1770058.A3840_15870"/>
<proteinExistence type="predicted"/>
<evidence type="ECO:0000259" key="1">
    <source>
        <dbReference type="Pfam" id="PF07506"/>
    </source>
</evidence>
<sequence length="193" mass="21582">MIAQGQENAVRANLSFIEKAFYAGALTAQRYDNKVIMTALSITASTLSVLQSVAALPPDVLEMLGGAKSTGRNRWYELKRLLDRPALLKLARELVQDADLLKLAPDQRFEAVLKALKQSRRKPSTPAATKSAWQPDSKAFAAEITVAQRRFTLALKAKQGSEAADFGRYLSDRLEGLYRDFRQEETSERKHNR</sequence>
<dbReference type="Proteomes" id="UP000078389">
    <property type="component" value="Unassembled WGS sequence"/>
</dbReference>
<organism evidence="2 3">
    <name type="scientific">Devosia elaeis</name>
    <dbReference type="NCBI Taxonomy" id="1770058"/>
    <lineage>
        <taxon>Bacteria</taxon>
        <taxon>Pseudomonadati</taxon>
        <taxon>Pseudomonadota</taxon>
        <taxon>Alphaproteobacteria</taxon>
        <taxon>Hyphomicrobiales</taxon>
        <taxon>Devosiaceae</taxon>
        <taxon>Devosia</taxon>
    </lineage>
</organism>
<feature type="domain" description="RepB plasmid partition" evidence="1">
    <location>
        <begin position="11"/>
        <end position="181"/>
    </location>
</feature>
<name>A0A178HQY9_9HYPH</name>
<dbReference type="InterPro" id="IPR011111">
    <property type="entry name" value="Plasmid_RepB"/>
</dbReference>
<protein>
    <recommendedName>
        <fullName evidence="1">RepB plasmid partition domain-containing protein</fullName>
    </recommendedName>
</protein>
<dbReference type="SUPFAM" id="SSF109709">
    <property type="entry name" value="KorB DNA-binding domain-like"/>
    <property type="match status" value="1"/>
</dbReference>
<comment type="caution">
    <text evidence="2">The sequence shown here is derived from an EMBL/GenBank/DDBJ whole genome shotgun (WGS) entry which is preliminary data.</text>
</comment>
<evidence type="ECO:0000313" key="2">
    <source>
        <dbReference type="EMBL" id="OAM74426.1"/>
    </source>
</evidence>
<gene>
    <name evidence="2" type="ORF">A3840_15870</name>
</gene>
<dbReference type="Pfam" id="PF07506">
    <property type="entry name" value="RepB"/>
    <property type="match status" value="1"/>
</dbReference>
<dbReference type="Gene3D" id="1.10.10.2830">
    <property type="match status" value="1"/>
</dbReference>
<reference evidence="2 3" key="1">
    <citation type="submission" date="2016-03" db="EMBL/GenBank/DDBJ databases">
        <title>Genome sequencing of Devosia sp. S37.</title>
        <authorList>
            <person name="Mohd Nor M."/>
        </authorList>
    </citation>
    <scope>NUCLEOTIDE SEQUENCE [LARGE SCALE GENOMIC DNA]</scope>
    <source>
        <strain evidence="2 3">S37</strain>
    </source>
</reference>
<keyword evidence="3" id="KW-1185">Reference proteome</keyword>
<accession>A0A178HQY9</accession>
<dbReference type="EMBL" id="LVVY01000121">
    <property type="protein sequence ID" value="OAM74426.1"/>
    <property type="molecule type" value="Genomic_DNA"/>
</dbReference>
<evidence type="ECO:0000313" key="3">
    <source>
        <dbReference type="Proteomes" id="UP000078389"/>
    </source>
</evidence>
<dbReference type="AlphaFoldDB" id="A0A178HQY9"/>